<dbReference type="InterPro" id="IPR020613">
    <property type="entry name" value="Thiolase_CS"/>
</dbReference>
<proteinExistence type="inferred from homology"/>
<dbReference type="SUPFAM" id="SSF53901">
    <property type="entry name" value="Thiolase-like"/>
    <property type="match status" value="2"/>
</dbReference>
<dbReference type="Gene3D" id="3.40.47.10">
    <property type="match status" value="2"/>
</dbReference>
<dbReference type="PANTHER" id="PTHR18919">
    <property type="entry name" value="ACETYL-COA C-ACYLTRANSFERASE"/>
    <property type="match status" value="1"/>
</dbReference>
<dbReference type="InterPro" id="IPR002155">
    <property type="entry name" value="Thiolase"/>
</dbReference>
<evidence type="ECO:0000313" key="8">
    <source>
        <dbReference type="EMBL" id="HAT3582798.1"/>
    </source>
</evidence>
<reference evidence="8" key="1">
    <citation type="journal article" date="2018" name="Genome Biol.">
        <title>SKESA: strategic k-mer extension for scrupulous assemblies.</title>
        <authorList>
            <person name="Souvorov A."/>
            <person name="Agarwala R."/>
            <person name="Lipman D.J."/>
        </authorList>
    </citation>
    <scope>NUCLEOTIDE SEQUENCE</scope>
    <source>
        <strain evidence="8">CAVp300</strain>
    </source>
</reference>
<evidence type="ECO:0000259" key="6">
    <source>
        <dbReference type="Pfam" id="PF00108"/>
    </source>
</evidence>
<evidence type="ECO:0000256" key="4">
    <source>
        <dbReference type="PIRSR" id="PIRSR000429-1"/>
    </source>
</evidence>
<dbReference type="RefSeq" id="WP_047370297.1">
    <property type="nucleotide sequence ID" value="NZ_CABMNU010000005.1"/>
</dbReference>
<feature type="domain" description="Thiolase C-terminal" evidence="7">
    <location>
        <begin position="271"/>
        <end position="392"/>
    </location>
</feature>
<feature type="active site" description="Proton acceptor" evidence="4">
    <location>
        <position position="350"/>
    </location>
</feature>
<evidence type="ECO:0000256" key="2">
    <source>
        <dbReference type="ARBA" id="ARBA00022679"/>
    </source>
</evidence>
<evidence type="ECO:0000256" key="3">
    <source>
        <dbReference type="ARBA" id="ARBA00023315"/>
    </source>
</evidence>
<dbReference type="InterPro" id="IPR016039">
    <property type="entry name" value="Thiolase-like"/>
</dbReference>
<evidence type="ECO:0000259" key="7">
    <source>
        <dbReference type="Pfam" id="PF02803"/>
    </source>
</evidence>
<comment type="caution">
    <text evidence="8">The sequence shown here is derived from an EMBL/GenBank/DDBJ whole genome shotgun (WGS) entry which is preliminary data.</text>
</comment>
<keyword evidence="3 5" id="KW-0012">Acyltransferase</keyword>
<dbReference type="PIRSF" id="PIRSF000429">
    <property type="entry name" value="Ac-CoA_Ac_transf"/>
    <property type="match status" value="1"/>
</dbReference>
<dbReference type="PROSITE" id="PS00099">
    <property type="entry name" value="THIOLASE_3"/>
    <property type="match status" value="1"/>
</dbReference>
<dbReference type="AlphaFoldDB" id="A0A9P3T9Y9"/>
<comment type="similarity">
    <text evidence="1 5">Belongs to the thiolase-like superfamily. Thiolase family.</text>
</comment>
<dbReference type="InterPro" id="IPR020617">
    <property type="entry name" value="Thiolase_C"/>
</dbReference>
<dbReference type="Pfam" id="PF02803">
    <property type="entry name" value="Thiolase_C"/>
    <property type="match status" value="1"/>
</dbReference>
<dbReference type="NCBIfam" id="TIGR01930">
    <property type="entry name" value="AcCoA-C-Actrans"/>
    <property type="match status" value="1"/>
</dbReference>
<gene>
    <name evidence="8" type="ORF">I8531_003123</name>
</gene>
<evidence type="ECO:0000256" key="5">
    <source>
        <dbReference type="RuleBase" id="RU003557"/>
    </source>
</evidence>
<dbReference type="GO" id="GO:0044281">
    <property type="term" value="P:small molecule metabolic process"/>
    <property type="evidence" value="ECO:0007669"/>
    <property type="project" value="UniProtKB-ARBA"/>
</dbReference>
<keyword evidence="2 5" id="KW-0808">Transferase</keyword>
<feature type="active site" description="Acyl-thioester intermediate" evidence="4">
    <location>
        <position position="88"/>
    </location>
</feature>
<evidence type="ECO:0000313" key="9">
    <source>
        <dbReference type="Proteomes" id="UP000867740"/>
    </source>
</evidence>
<organism evidence="8 9">
    <name type="scientific">Kluyvera intermedia</name>
    <name type="common">Enterobacter intermedius</name>
    <dbReference type="NCBI Taxonomy" id="61648"/>
    <lineage>
        <taxon>Bacteria</taxon>
        <taxon>Pseudomonadati</taxon>
        <taxon>Pseudomonadota</taxon>
        <taxon>Gammaproteobacteria</taxon>
        <taxon>Enterobacterales</taxon>
        <taxon>Enterobacteriaceae</taxon>
        <taxon>Kluyvera</taxon>
    </lineage>
</organism>
<dbReference type="InterPro" id="IPR020615">
    <property type="entry name" value="Thiolase_acyl_enz_int_AS"/>
</dbReference>
<dbReference type="EMBL" id="DACSUM010000025">
    <property type="protein sequence ID" value="HAT3582798.1"/>
    <property type="molecule type" value="Genomic_DNA"/>
</dbReference>
<dbReference type="InterPro" id="IPR020610">
    <property type="entry name" value="Thiolase_AS"/>
</dbReference>
<feature type="active site" description="Proton acceptor" evidence="4">
    <location>
        <position position="380"/>
    </location>
</feature>
<sequence>MQDVVIIAATRTPTGNFHGALTPLSAVELGVCAVKALLEKSGVRPEQVDEVIIGQVLSAGCGQNPARQTALHAGIPVTTPAVTVNQVCGSGLKAVLLAVQTIRSGDAHIVIAGGQESMSNAPYLVDGARAGLRLGHSNMLDSVIHDGLWDAFNDYHMGITAENLAEKYAIDRARQDAFALASQQKAVAAREAGRFNAEITPVSVPRARKEPLIVSQDEPPRPETSLELLHRLRPAFRPEGGTVTAGNASSLNDGAAAVLVMSAEKARELNLTPMARIAGYAVAGVDPAVMGLGPVPATREALKRAGWAINELDLIEANEAFAVQALAVGDELGWNSERVNVNGGAIALGHPIGASGCRILVTLLHEMQRRDAHKGLATLCVGGGQGVALAVSR</sequence>
<name>A0A9P3T9Y9_KLUIN</name>
<dbReference type="PROSITE" id="PS00098">
    <property type="entry name" value="THIOLASE_1"/>
    <property type="match status" value="1"/>
</dbReference>
<accession>A0A9P3T9Y9</accession>
<reference evidence="8" key="2">
    <citation type="submission" date="2020-10" db="EMBL/GenBank/DDBJ databases">
        <authorList>
            <consortium name="NCBI Pathogen Detection Project"/>
        </authorList>
    </citation>
    <scope>NUCLEOTIDE SEQUENCE</scope>
    <source>
        <strain evidence="8">CAVp300</strain>
    </source>
</reference>
<dbReference type="GO" id="GO:0003988">
    <property type="term" value="F:acetyl-CoA C-acyltransferase activity"/>
    <property type="evidence" value="ECO:0007669"/>
    <property type="project" value="UniProtKB-ARBA"/>
</dbReference>
<dbReference type="CDD" id="cd00751">
    <property type="entry name" value="thiolase"/>
    <property type="match status" value="1"/>
</dbReference>
<dbReference type="Proteomes" id="UP000867740">
    <property type="component" value="Unassembled WGS sequence"/>
</dbReference>
<dbReference type="FunFam" id="3.40.47.10:FF:000010">
    <property type="entry name" value="Acetyl-CoA acetyltransferase (Thiolase)"/>
    <property type="match status" value="1"/>
</dbReference>
<dbReference type="InterPro" id="IPR020616">
    <property type="entry name" value="Thiolase_N"/>
</dbReference>
<protein>
    <submittedName>
        <fullName evidence="8">Acetyl-CoA C-acetyltransferase</fullName>
    </submittedName>
</protein>
<dbReference type="PROSITE" id="PS00737">
    <property type="entry name" value="THIOLASE_2"/>
    <property type="match status" value="1"/>
</dbReference>
<dbReference type="PANTHER" id="PTHR18919:SF107">
    <property type="entry name" value="ACETYL-COA ACETYLTRANSFERASE, CYTOSOLIC"/>
    <property type="match status" value="1"/>
</dbReference>
<dbReference type="Pfam" id="PF00108">
    <property type="entry name" value="Thiolase_N"/>
    <property type="match status" value="1"/>
</dbReference>
<feature type="domain" description="Thiolase N-terminal" evidence="6">
    <location>
        <begin position="4"/>
        <end position="263"/>
    </location>
</feature>
<evidence type="ECO:0000256" key="1">
    <source>
        <dbReference type="ARBA" id="ARBA00010982"/>
    </source>
</evidence>